<evidence type="ECO:0000256" key="6">
    <source>
        <dbReference type="SAM" id="MobiDB-lite"/>
    </source>
</evidence>
<name>A0A0L0V0F7_9BASI</name>
<feature type="compositionally biased region" description="Basic residues" evidence="6">
    <location>
        <begin position="1"/>
        <end position="10"/>
    </location>
</feature>
<feature type="compositionally biased region" description="Acidic residues" evidence="6">
    <location>
        <begin position="338"/>
        <end position="372"/>
    </location>
</feature>
<evidence type="ECO:0000256" key="4">
    <source>
        <dbReference type="ARBA" id="ARBA00022833"/>
    </source>
</evidence>
<dbReference type="InterPro" id="IPR052035">
    <property type="entry name" value="ZnF_BED_domain_contain"/>
</dbReference>
<dbReference type="InterPro" id="IPR012337">
    <property type="entry name" value="RNaseH-like_sf"/>
</dbReference>
<gene>
    <name evidence="7" type="ORF">PSTG_13821</name>
</gene>
<evidence type="ECO:0000313" key="8">
    <source>
        <dbReference type="Proteomes" id="UP000054564"/>
    </source>
</evidence>
<dbReference type="GO" id="GO:0008270">
    <property type="term" value="F:zinc ion binding"/>
    <property type="evidence" value="ECO:0007669"/>
    <property type="project" value="UniProtKB-KW"/>
</dbReference>
<sequence length="431" mass="48598">MAQHQRKRIRSQLVLEDNTDNNDCPDVDSDDEPEDEESLSSSAAPMGDDTTDEQRLEHALRLAHNKISAAYAHYELPILSDQLDKFKRRMIAWKCKICLKFTNRPAYDSSCSNLLSHVAQCEKKQQKSSKHKTLASLGVSGTGDIDPREGAKPFSALEETSLKRVLHPTILKHLPDRKMVSKAIHMLYLWVQEKLCEDLKAHEGALYLGVDAWQSPNGYDIVGAVIYRLLDDGVSKAKLEAMPLDFVQLKERHTGEYLARMVKYIVEKFGIENRICGIVSDNAANNGTMIAELEKLDWKRFKGEPQWIRCFAHILNLIVKAILRPFARLKNNTTGATDLDDSDEDDEEGDLIERFNEEEENSDVDDDEEEIGDIPAAANGELAEDDELTLADIEDLDDEDDNDAYTSDLFPSNCDQTSEVSELEGKVHSDL</sequence>
<keyword evidence="2" id="KW-0479">Metal-binding</keyword>
<evidence type="ECO:0000256" key="5">
    <source>
        <dbReference type="ARBA" id="ARBA00023242"/>
    </source>
</evidence>
<dbReference type="OrthoDB" id="3259198at2759"/>
<protein>
    <recommendedName>
        <fullName evidence="9">DUF659 domain-containing protein</fullName>
    </recommendedName>
</protein>
<dbReference type="PANTHER" id="PTHR46481">
    <property type="entry name" value="ZINC FINGER BED DOMAIN-CONTAINING PROTEIN 4"/>
    <property type="match status" value="1"/>
</dbReference>
<dbReference type="AlphaFoldDB" id="A0A0L0V0F7"/>
<proteinExistence type="predicted"/>
<comment type="subcellular location">
    <subcellularLocation>
        <location evidence="1">Nucleus</location>
    </subcellularLocation>
</comment>
<keyword evidence="8" id="KW-1185">Reference proteome</keyword>
<keyword evidence="3" id="KW-0863">Zinc-finger</keyword>
<keyword evidence="4" id="KW-0862">Zinc</keyword>
<feature type="compositionally biased region" description="Acidic residues" evidence="6">
    <location>
        <begin position="17"/>
        <end position="38"/>
    </location>
</feature>
<dbReference type="STRING" id="1165861.A0A0L0V0F7"/>
<dbReference type="GO" id="GO:0005634">
    <property type="term" value="C:nucleus"/>
    <property type="evidence" value="ECO:0007669"/>
    <property type="project" value="UniProtKB-SubCell"/>
</dbReference>
<dbReference type="Proteomes" id="UP000054564">
    <property type="component" value="Unassembled WGS sequence"/>
</dbReference>
<organism evidence="7 8">
    <name type="scientific">Puccinia striiformis f. sp. tritici PST-78</name>
    <dbReference type="NCBI Taxonomy" id="1165861"/>
    <lineage>
        <taxon>Eukaryota</taxon>
        <taxon>Fungi</taxon>
        <taxon>Dikarya</taxon>
        <taxon>Basidiomycota</taxon>
        <taxon>Pucciniomycotina</taxon>
        <taxon>Pucciniomycetes</taxon>
        <taxon>Pucciniales</taxon>
        <taxon>Pucciniaceae</taxon>
        <taxon>Puccinia</taxon>
    </lineage>
</organism>
<feature type="compositionally biased region" description="Acidic residues" evidence="6">
    <location>
        <begin position="382"/>
        <end position="403"/>
    </location>
</feature>
<evidence type="ECO:0000313" key="7">
    <source>
        <dbReference type="EMBL" id="KNE92763.1"/>
    </source>
</evidence>
<reference evidence="8" key="1">
    <citation type="submission" date="2014-03" db="EMBL/GenBank/DDBJ databases">
        <title>The Genome Sequence of Puccinia striiformis f. sp. tritici PST-78.</title>
        <authorList>
            <consortium name="The Broad Institute Genome Sequencing Platform"/>
            <person name="Cuomo C."/>
            <person name="Hulbert S."/>
            <person name="Chen X."/>
            <person name="Walker B."/>
            <person name="Young S.K."/>
            <person name="Zeng Q."/>
            <person name="Gargeya S."/>
            <person name="Fitzgerald M."/>
            <person name="Haas B."/>
            <person name="Abouelleil A."/>
            <person name="Alvarado L."/>
            <person name="Arachchi H.M."/>
            <person name="Berlin A.M."/>
            <person name="Chapman S.B."/>
            <person name="Goldberg J."/>
            <person name="Griggs A."/>
            <person name="Gujja S."/>
            <person name="Hansen M."/>
            <person name="Howarth C."/>
            <person name="Imamovic A."/>
            <person name="Larimer J."/>
            <person name="McCowan C."/>
            <person name="Montmayeur A."/>
            <person name="Murphy C."/>
            <person name="Neiman D."/>
            <person name="Pearson M."/>
            <person name="Priest M."/>
            <person name="Roberts A."/>
            <person name="Saif S."/>
            <person name="Shea T."/>
            <person name="Sisk P."/>
            <person name="Sykes S."/>
            <person name="Wortman J."/>
            <person name="Nusbaum C."/>
            <person name="Birren B."/>
        </authorList>
    </citation>
    <scope>NUCLEOTIDE SEQUENCE [LARGE SCALE GENOMIC DNA]</scope>
    <source>
        <strain evidence="8">race PST-78</strain>
    </source>
</reference>
<feature type="compositionally biased region" description="Polar residues" evidence="6">
    <location>
        <begin position="409"/>
        <end position="420"/>
    </location>
</feature>
<accession>A0A0L0V0F7</accession>
<feature type="region of interest" description="Disordered" evidence="6">
    <location>
        <begin position="333"/>
        <end position="431"/>
    </location>
</feature>
<evidence type="ECO:0000256" key="3">
    <source>
        <dbReference type="ARBA" id="ARBA00022771"/>
    </source>
</evidence>
<keyword evidence="5" id="KW-0539">Nucleus</keyword>
<dbReference type="EMBL" id="AJIL01000154">
    <property type="protein sequence ID" value="KNE92763.1"/>
    <property type="molecule type" value="Genomic_DNA"/>
</dbReference>
<feature type="region of interest" description="Disordered" evidence="6">
    <location>
        <begin position="1"/>
        <end position="53"/>
    </location>
</feature>
<evidence type="ECO:0008006" key="9">
    <source>
        <dbReference type="Google" id="ProtNLM"/>
    </source>
</evidence>
<comment type="caution">
    <text evidence="7">The sequence shown here is derived from an EMBL/GenBank/DDBJ whole genome shotgun (WGS) entry which is preliminary data.</text>
</comment>
<dbReference type="SUPFAM" id="SSF53098">
    <property type="entry name" value="Ribonuclease H-like"/>
    <property type="match status" value="1"/>
</dbReference>
<dbReference type="PANTHER" id="PTHR46481:SF10">
    <property type="entry name" value="ZINC FINGER BED DOMAIN-CONTAINING PROTEIN 39"/>
    <property type="match status" value="1"/>
</dbReference>
<evidence type="ECO:0000256" key="1">
    <source>
        <dbReference type="ARBA" id="ARBA00004123"/>
    </source>
</evidence>
<evidence type="ECO:0000256" key="2">
    <source>
        <dbReference type="ARBA" id="ARBA00022723"/>
    </source>
</evidence>